<feature type="region of interest" description="Disordered" evidence="1">
    <location>
        <begin position="614"/>
        <end position="639"/>
    </location>
</feature>
<evidence type="ECO:0000313" key="4">
    <source>
        <dbReference type="Proteomes" id="UP000799770"/>
    </source>
</evidence>
<keyword evidence="4" id="KW-1185">Reference proteome</keyword>
<reference evidence="3" key="1">
    <citation type="journal article" date="2020" name="Stud. Mycol.">
        <title>101 Dothideomycetes genomes: a test case for predicting lifestyles and emergence of pathogens.</title>
        <authorList>
            <person name="Haridas S."/>
            <person name="Albert R."/>
            <person name="Binder M."/>
            <person name="Bloem J."/>
            <person name="Labutti K."/>
            <person name="Salamov A."/>
            <person name="Andreopoulos B."/>
            <person name="Baker S."/>
            <person name="Barry K."/>
            <person name="Bills G."/>
            <person name="Bluhm B."/>
            <person name="Cannon C."/>
            <person name="Castanera R."/>
            <person name="Culley D."/>
            <person name="Daum C."/>
            <person name="Ezra D."/>
            <person name="Gonzalez J."/>
            <person name="Henrissat B."/>
            <person name="Kuo A."/>
            <person name="Liang C."/>
            <person name="Lipzen A."/>
            <person name="Lutzoni F."/>
            <person name="Magnuson J."/>
            <person name="Mondo S."/>
            <person name="Nolan M."/>
            <person name="Ohm R."/>
            <person name="Pangilinan J."/>
            <person name="Park H.-J."/>
            <person name="Ramirez L."/>
            <person name="Alfaro M."/>
            <person name="Sun H."/>
            <person name="Tritt A."/>
            <person name="Yoshinaga Y."/>
            <person name="Zwiers L.-H."/>
            <person name="Turgeon B."/>
            <person name="Goodwin S."/>
            <person name="Spatafora J."/>
            <person name="Crous P."/>
            <person name="Grigoriev I."/>
        </authorList>
    </citation>
    <scope>NUCLEOTIDE SEQUENCE</scope>
    <source>
        <strain evidence="3">CBS 627.86</strain>
    </source>
</reference>
<sequence>MRLLETETMHMLQIPDDEVPRYAILSHTWGHDEIFFQDFSRADPKSSVTSCSKNLRGKLGWAKIEGACQKALDFDCRYIWVDTCCIDKSSSSELQEAINSMFRWYKDAYICLAYLADVSSHQHLDAKRSAFRKARWFTRGWTLQELLAPEEVIFFDQSWEILGSKHDLCEVIEAITGIEAVYLGSIHSFPRRLSKASVAEKMSWAAERETTRKEDIAYCLLGIFGIYMPMLYGEGSRAFIRLQEEIMKVTDDNSMLCWGYKEDFNNWRRETATLLAPHPGTFRNCRNIGPLTLDGFTYPSFLMNQKGLSVTFPVRPDQTHEHIVYGILGCGPKIVGNVERGANTEPFLAIPLVSTRACDGKNRHRGPQNDEYLRPNWCRAVLVSKAFLMQAKTQELVIRRNSEDDSSFRRLPIAFGLSPIPTQVYDVLGIYPPQPLGAQFNSLCAYPSPRKAKLQRKFQRPEGLLQRLGLKKDDDWIEHAESGQRMVHIDFPSGALLIVLDYTAVTVKSRLLPLWDHMVSCRVFELPGAFSLELLHNLAITQNFVQLQELQRSHAGNNMFNIMDNFDFSLEVEIRKPDHRFGISDVIVFVTDKSNKGETLLEWIIKGDKRPRERSRSHARLSTSGRKPEHLFSPADHSM</sequence>
<dbReference type="Pfam" id="PF06985">
    <property type="entry name" value="HET"/>
    <property type="match status" value="1"/>
</dbReference>
<accession>A0A6A5ZJL2</accession>
<dbReference type="AlphaFoldDB" id="A0A6A5ZJL2"/>
<dbReference type="InterPro" id="IPR010730">
    <property type="entry name" value="HET"/>
</dbReference>
<feature type="domain" description="Heterokaryon incompatibility" evidence="2">
    <location>
        <begin position="22"/>
        <end position="129"/>
    </location>
</feature>
<gene>
    <name evidence="3" type="ORF">BDV96DRAFT_567359</name>
</gene>
<dbReference type="OrthoDB" id="674604at2759"/>
<evidence type="ECO:0000256" key="1">
    <source>
        <dbReference type="SAM" id="MobiDB-lite"/>
    </source>
</evidence>
<evidence type="ECO:0000259" key="2">
    <source>
        <dbReference type="Pfam" id="PF06985"/>
    </source>
</evidence>
<evidence type="ECO:0000313" key="3">
    <source>
        <dbReference type="EMBL" id="KAF2119316.1"/>
    </source>
</evidence>
<protein>
    <submittedName>
        <fullName evidence="3">Heterokaryon incompatibility protein-domain-containing protein</fullName>
    </submittedName>
</protein>
<dbReference type="Proteomes" id="UP000799770">
    <property type="component" value="Unassembled WGS sequence"/>
</dbReference>
<proteinExistence type="predicted"/>
<organism evidence="3 4">
    <name type="scientific">Lophiotrema nucula</name>
    <dbReference type="NCBI Taxonomy" id="690887"/>
    <lineage>
        <taxon>Eukaryota</taxon>
        <taxon>Fungi</taxon>
        <taxon>Dikarya</taxon>
        <taxon>Ascomycota</taxon>
        <taxon>Pezizomycotina</taxon>
        <taxon>Dothideomycetes</taxon>
        <taxon>Pleosporomycetidae</taxon>
        <taxon>Pleosporales</taxon>
        <taxon>Lophiotremataceae</taxon>
        <taxon>Lophiotrema</taxon>
    </lineage>
</organism>
<dbReference type="PANTHER" id="PTHR10622:SF10">
    <property type="entry name" value="HET DOMAIN-CONTAINING PROTEIN"/>
    <property type="match status" value="1"/>
</dbReference>
<dbReference type="EMBL" id="ML977315">
    <property type="protein sequence ID" value="KAF2119316.1"/>
    <property type="molecule type" value="Genomic_DNA"/>
</dbReference>
<name>A0A6A5ZJL2_9PLEO</name>
<dbReference type="PANTHER" id="PTHR10622">
    <property type="entry name" value="HET DOMAIN-CONTAINING PROTEIN"/>
    <property type="match status" value="1"/>
</dbReference>